<proteinExistence type="predicted"/>
<name>A0A0D2JRG5_9EURO</name>
<evidence type="ECO:0000313" key="4">
    <source>
        <dbReference type="EMBL" id="KIX96002.1"/>
    </source>
</evidence>
<feature type="coiled-coil region" evidence="1">
    <location>
        <begin position="473"/>
        <end position="526"/>
    </location>
</feature>
<dbReference type="Pfam" id="PF26082">
    <property type="entry name" value="zf-C2H2_AcuF"/>
    <property type="match status" value="1"/>
</dbReference>
<feature type="region of interest" description="Disordered" evidence="2">
    <location>
        <begin position="388"/>
        <end position="453"/>
    </location>
</feature>
<dbReference type="EMBL" id="KN848079">
    <property type="protein sequence ID" value="KIX96002.1"/>
    <property type="molecule type" value="Genomic_DNA"/>
</dbReference>
<keyword evidence="5" id="KW-1185">Reference proteome</keyword>
<feature type="domain" description="Oxidoreductase acuF-like C2H2 type zinc-finger" evidence="3">
    <location>
        <begin position="264"/>
        <end position="292"/>
    </location>
</feature>
<dbReference type="RefSeq" id="XP_016630125.1">
    <property type="nucleotide sequence ID" value="XM_016778754.1"/>
</dbReference>
<evidence type="ECO:0000313" key="5">
    <source>
        <dbReference type="Proteomes" id="UP000053411"/>
    </source>
</evidence>
<gene>
    <name evidence="4" type="ORF">Z520_08257</name>
</gene>
<dbReference type="PANTHER" id="PTHR35391:SF7">
    <property type="entry name" value="C2H2-TYPE DOMAIN-CONTAINING PROTEIN"/>
    <property type="match status" value="1"/>
</dbReference>
<organism evidence="4 5">
    <name type="scientific">Fonsecaea multimorphosa CBS 102226</name>
    <dbReference type="NCBI Taxonomy" id="1442371"/>
    <lineage>
        <taxon>Eukaryota</taxon>
        <taxon>Fungi</taxon>
        <taxon>Dikarya</taxon>
        <taxon>Ascomycota</taxon>
        <taxon>Pezizomycotina</taxon>
        <taxon>Eurotiomycetes</taxon>
        <taxon>Chaetothyriomycetidae</taxon>
        <taxon>Chaetothyriales</taxon>
        <taxon>Herpotrichiellaceae</taxon>
        <taxon>Fonsecaea</taxon>
    </lineage>
</organism>
<dbReference type="VEuPathDB" id="FungiDB:Z520_08257"/>
<sequence length="550" mass="61898">MADSISSVLVDCLKLFNTLISRTELASYSTEVPMSLWTDELGRLRLWAGNIGAHQTGQSSLDYRLRDASHIKGQTVKLLERLRQNLQDLDELLDGIDLEDEEFLLQEDDETEAQQIYGGIVTTVDCLFQISMIIRRPTQHDRLLGTKKLDATAFEPFDKQHVAHKYPQAPRVVADRLGAAISRRRAVLKYRERHHAKLGQGIDEPDALSTRLSETIATDFEETHIDFEETGSNSGLSQTSYATSLWESGDKIIVPRPPKESSGGKPFECPYCFYFITVSNRRSWIRHVFRDLMPYVCVFPECTASNRLYCSRREWFQHLRSRHLSGSAPGDKSDCPLHCGASLPAISIERHLGKHLEELALFALPRMEEDDGDDNNEDSLIRTLIRELEHEGEVNSNSSSSSSSSDGMITPGPSKPEEESKSGSMSGGIGSHVDSMSPSEGFVEDGGNGDDSESEVLILTQPKNKQIAREEILLEAKREEEEMNIKAAKMKEKFLMEEEARIESKKQKKKAEVEEFERKVKEKFMNAGATKRLVLAPAWDRGLPLYSGIM</sequence>
<keyword evidence="1" id="KW-0175">Coiled coil</keyword>
<evidence type="ECO:0000259" key="3">
    <source>
        <dbReference type="Pfam" id="PF26082"/>
    </source>
</evidence>
<dbReference type="STRING" id="1442371.A0A0D2JRG5"/>
<dbReference type="AlphaFoldDB" id="A0A0D2JRG5"/>
<dbReference type="InterPro" id="IPR058925">
    <property type="entry name" value="zf-C2H2_AcuF"/>
</dbReference>
<evidence type="ECO:0000256" key="1">
    <source>
        <dbReference type="SAM" id="Coils"/>
    </source>
</evidence>
<dbReference type="GeneID" id="27714003"/>
<dbReference type="OrthoDB" id="6133115at2759"/>
<dbReference type="Proteomes" id="UP000053411">
    <property type="component" value="Unassembled WGS sequence"/>
</dbReference>
<dbReference type="PANTHER" id="PTHR35391">
    <property type="entry name" value="C2H2-TYPE DOMAIN-CONTAINING PROTEIN-RELATED"/>
    <property type="match status" value="1"/>
</dbReference>
<reference evidence="4 5" key="1">
    <citation type="submission" date="2015-01" db="EMBL/GenBank/DDBJ databases">
        <title>The Genome Sequence of Fonsecaea multimorphosa CBS 102226.</title>
        <authorList>
            <consortium name="The Broad Institute Genomics Platform"/>
            <person name="Cuomo C."/>
            <person name="de Hoog S."/>
            <person name="Gorbushina A."/>
            <person name="Stielow B."/>
            <person name="Teixiera M."/>
            <person name="Abouelleil A."/>
            <person name="Chapman S.B."/>
            <person name="Priest M."/>
            <person name="Young S.K."/>
            <person name="Wortman J."/>
            <person name="Nusbaum C."/>
            <person name="Birren B."/>
        </authorList>
    </citation>
    <scope>NUCLEOTIDE SEQUENCE [LARGE SCALE GENOMIC DNA]</scope>
    <source>
        <strain evidence="4 5">CBS 102226</strain>
    </source>
</reference>
<evidence type="ECO:0000256" key="2">
    <source>
        <dbReference type="SAM" id="MobiDB-lite"/>
    </source>
</evidence>
<protein>
    <recommendedName>
        <fullName evidence="3">Oxidoreductase acuF-like C2H2 type zinc-finger domain-containing protein</fullName>
    </recommendedName>
</protein>
<accession>A0A0D2JRG5</accession>
<feature type="compositionally biased region" description="Low complexity" evidence="2">
    <location>
        <begin position="395"/>
        <end position="405"/>
    </location>
</feature>